<name>A0A2P8HYV9_SACCR</name>
<evidence type="ECO:0000313" key="3">
    <source>
        <dbReference type="Proteomes" id="UP000241118"/>
    </source>
</evidence>
<feature type="region of interest" description="Disordered" evidence="1">
    <location>
        <begin position="370"/>
        <end position="392"/>
    </location>
</feature>
<organism evidence="2 3">
    <name type="scientific">Saccharothrix carnea</name>
    <dbReference type="NCBI Taxonomy" id="1280637"/>
    <lineage>
        <taxon>Bacteria</taxon>
        <taxon>Bacillati</taxon>
        <taxon>Actinomycetota</taxon>
        <taxon>Actinomycetes</taxon>
        <taxon>Pseudonocardiales</taxon>
        <taxon>Pseudonocardiaceae</taxon>
        <taxon>Saccharothrix</taxon>
    </lineage>
</organism>
<dbReference type="Proteomes" id="UP000241118">
    <property type="component" value="Unassembled WGS sequence"/>
</dbReference>
<dbReference type="RefSeq" id="WP_245950699.1">
    <property type="nucleotide sequence ID" value="NZ_PYAX01000021.1"/>
</dbReference>
<dbReference type="EMBL" id="PYAX01000021">
    <property type="protein sequence ID" value="PSL51407.1"/>
    <property type="molecule type" value="Genomic_DNA"/>
</dbReference>
<gene>
    <name evidence="2" type="ORF">B0I31_12136</name>
</gene>
<evidence type="ECO:0008006" key="4">
    <source>
        <dbReference type="Google" id="ProtNLM"/>
    </source>
</evidence>
<evidence type="ECO:0000256" key="1">
    <source>
        <dbReference type="SAM" id="MobiDB-lite"/>
    </source>
</evidence>
<protein>
    <recommendedName>
        <fullName evidence="4">DNA repair photolyase</fullName>
    </recommendedName>
</protein>
<accession>A0A2P8HYV9</accession>
<dbReference type="AlphaFoldDB" id="A0A2P8HYV9"/>
<sequence>MRPLDRGEGSGSSGVRLLSGTERARLRSELSEVVEYRKSGLSLNWIVGCPLDCGYCVRHLFGNFGMKVPRALMGEDEAVGLLTGHRFFRPHVTPIQLLNRATDPMLPAVKPHLFRLLRLLDGQGLTNHVLVITRWRVEPEDCAALNALRNLKVTLLITHSGIDDPRIEPVDSAIAARSLRTAFEHADRYRVVLYWRPIVPGLNDTDAHLSRALGLGEHAHATVFTGLFYRDEIRDYYRAQGLPEPYEAGARRKVFPERLEQRILTAAAHRPGGAVLFRKTSCAVAYAHGMADYNGHYGIRELCDICPVAQLGRCATEWTPPDLNAAVALAAELGGRLVAITDRAVVVDSLDEQARYLMQHRFGFQVHDATKPHHRHRHGRADIGWPTTVEAS</sequence>
<keyword evidence="3" id="KW-1185">Reference proteome</keyword>
<comment type="caution">
    <text evidence="2">The sequence shown here is derived from an EMBL/GenBank/DDBJ whole genome shotgun (WGS) entry which is preliminary data.</text>
</comment>
<proteinExistence type="predicted"/>
<evidence type="ECO:0000313" key="2">
    <source>
        <dbReference type="EMBL" id="PSL51407.1"/>
    </source>
</evidence>
<reference evidence="2 3" key="1">
    <citation type="submission" date="2018-03" db="EMBL/GenBank/DDBJ databases">
        <title>Genomic Encyclopedia of Type Strains, Phase III (KMG-III): the genomes of soil and plant-associated and newly described type strains.</title>
        <authorList>
            <person name="Whitman W."/>
        </authorList>
    </citation>
    <scope>NUCLEOTIDE SEQUENCE [LARGE SCALE GENOMIC DNA]</scope>
    <source>
        <strain evidence="2 3">CGMCC 4.7097</strain>
    </source>
</reference>